<dbReference type="Proteomes" id="UP000515140">
    <property type="component" value="Unplaced"/>
</dbReference>
<dbReference type="SUPFAM" id="SSF48726">
    <property type="entry name" value="Immunoglobulin"/>
    <property type="match status" value="1"/>
</dbReference>
<evidence type="ECO:0000313" key="5">
    <source>
        <dbReference type="Proteomes" id="UP000515140"/>
    </source>
</evidence>
<dbReference type="RefSeq" id="XP_020834943.1">
    <property type="nucleotide sequence ID" value="XM_020979284.1"/>
</dbReference>
<gene>
    <name evidence="6" type="primary">LOC110202910</name>
</gene>
<dbReference type="InParanoid" id="A0A6P5JNH7"/>
<dbReference type="GO" id="GO:0019814">
    <property type="term" value="C:immunoglobulin complex"/>
    <property type="evidence" value="ECO:0007669"/>
    <property type="project" value="UniProtKB-KW"/>
</dbReference>
<feature type="domain" description="Ig-like" evidence="4">
    <location>
        <begin position="86"/>
        <end position="179"/>
    </location>
</feature>
<evidence type="ECO:0000259" key="4">
    <source>
        <dbReference type="PROSITE" id="PS50835"/>
    </source>
</evidence>
<dbReference type="InterPro" id="IPR036179">
    <property type="entry name" value="Ig-like_dom_sf"/>
</dbReference>
<dbReference type="SMART" id="SM00406">
    <property type="entry name" value="IGv"/>
    <property type="match status" value="1"/>
</dbReference>
<dbReference type="InterPro" id="IPR013783">
    <property type="entry name" value="Ig-like_fold"/>
</dbReference>
<dbReference type="CDD" id="cd04980">
    <property type="entry name" value="IgV_L_kappa"/>
    <property type="match status" value="1"/>
</dbReference>
<dbReference type="AlphaFoldDB" id="A0A6P5JNH7"/>
<proteinExistence type="predicted"/>
<dbReference type="FunFam" id="2.60.40.10:FF:000350">
    <property type="entry name" value="Immunoglobulin kappa chain variable 18-36"/>
    <property type="match status" value="1"/>
</dbReference>
<dbReference type="InterPro" id="IPR007110">
    <property type="entry name" value="Ig-like_dom"/>
</dbReference>
<protein>
    <submittedName>
        <fullName evidence="6">Uncharacterized protein LOC110202910 isoform X1</fullName>
    </submittedName>
</protein>
<keyword evidence="2" id="KW-1064">Adaptive immunity</keyword>
<dbReference type="PROSITE" id="PS50835">
    <property type="entry name" value="IG_LIKE"/>
    <property type="match status" value="1"/>
</dbReference>
<dbReference type="GO" id="GO:0005886">
    <property type="term" value="C:plasma membrane"/>
    <property type="evidence" value="ECO:0007669"/>
    <property type="project" value="UniProtKB-ARBA"/>
</dbReference>
<organism evidence="5 6">
    <name type="scientific">Phascolarctos cinereus</name>
    <name type="common">Koala</name>
    <dbReference type="NCBI Taxonomy" id="38626"/>
    <lineage>
        <taxon>Eukaryota</taxon>
        <taxon>Metazoa</taxon>
        <taxon>Chordata</taxon>
        <taxon>Craniata</taxon>
        <taxon>Vertebrata</taxon>
        <taxon>Euteleostomi</taxon>
        <taxon>Mammalia</taxon>
        <taxon>Metatheria</taxon>
        <taxon>Diprotodontia</taxon>
        <taxon>Phascolarctidae</taxon>
        <taxon>Phascolarctos</taxon>
    </lineage>
</organism>
<evidence type="ECO:0000256" key="1">
    <source>
        <dbReference type="ARBA" id="ARBA00022859"/>
    </source>
</evidence>
<dbReference type="GO" id="GO:0005576">
    <property type="term" value="C:extracellular region"/>
    <property type="evidence" value="ECO:0007669"/>
    <property type="project" value="UniProtKB-ARBA"/>
</dbReference>
<evidence type="ECO:0000256" key="3">
    <source>
        <dbReference type="ARBA" id="ARBA00043265"/>
    </source>
</evidence>
<dbReference type="Gene3D" id="2.60.40.10">
    <property type="entry name" value="Immunoglobulins"/>
    <property type="match status" value="1"/>
</dbReference>
<reference evidence="6" key="1">
    <citation type="submission" date="2025-08" db="UniProtKB">
        <authorList>
            <consortium name="RefSeq"/>
        </authorList>
    </citation>
    <scope>IDENTIFICATION</scope>
    <source>
        <tissue evidence="6">Spleen</tissue>
    </source>
</reference>
<name>A0A6P5JNH7_PHACI</name>
<evidence type="ECO:0000313" key="6">
    <source>
        <dbReference type="RefSeq" id="XP_020834943.1"/>
    </source>
</evidence>
<sequence length="310" mass="33859">MGGETFQEIQLGHSLQCEYNHSWGPSVQAGPALFCMVISKAPSQTQPEIQISPTCLPLSSELSASSSARVTMLSQSFLLWLLLLWPQESQAAIELTQSPASLSVAAGDQVTISCKASSSVSKYMAWLQQKPGQSPKLLIYAASTLESGVPARFSGSGSGTDFTLTISAVEAEDVADYYCAHYSNYVFPQCFSPEQKPPQAAQPFSRGQQLCPQTHRLGATTALRGERGQFSPPAGAICTRDPGCCRKSKKREKKEEEKESSAWYALPRTTSLPWGFQEPFIVVLIYILPLDPHGFTEEREAGYFAQRCLT</sequence>
<keyword evidence="3" id="KW-1280">Immunoglobulin</keyword>
<dbReference type="KEGG" id="pcw:110202910"/>
<dbReference type="GO" id="GO:0002250">
    <property type="term" value="P:adaptive immune response"/>
    <property type="evidence" value="ECO:0007669"/>
    <property type="project" value="UniProtKB-KW"/>
</dbReference>
<dbReference type="Pfam" id="PF07686">
    <property type="entry name" value="V-set"/>
    <property type="match status" value="1"/>
</dbReference>
<accession>A0A6P5JNH7</accession>
<dbReference type="GeneID" id="110202910"/>
<dbReference type="InterPro" id="IPR013106">
    <property type="entry name" value="Ig_V-set"/>
</dbReference>
<evidence type="ECO:0000256" key="2">
    <source>
        <dbReference type="ARBA" id="ARBA00023130"/>
    </source>
</evidence>
<keyword evidence="5" id="KW-1185">Reference proteome</keyword>
<keyword evidence="1" id="KW-0391">Immunity</keyword>
<dbReference type="PANTHER" id="PTHR23267">
    <property type="entry name" value="IMMUNOGLOBULIN LIGHT CHAIN"/>
    <property type="match status" value="1"/>
</dbReference>
<dbReference type="InterPro" id="IPR003599">
    <property type="entry name" value="Ig_sub"/>
</dbReference>
<dbReference type="InterPro" id="IPR050150">
    <property type="entry name" value="IgV_Light_Chain"/>
</dbReference>
<dbReference type="SMART" id="SM00409">
    <property type="entry name" value="IG"/>
    <property type="match status" value="1"/>
</dbReference>